<dbReference type="InterPro" id="IPR050188">
    <property type="entry name" value="RluA_PseudoU_synthase"/>
</dbReference>
<name>A0AAD7UKV2_9STRA</name>
<evidence type="ECO:0000259" key="1">
    <source>
        <dbReference type="Pfam" id="PF00849"/>
    </source>
</evidence>
<comment type="caution">
    <text evidence="2">The sequence shown here is derived from an EMBL/GenBank/DDBJ whole genome shotgun (WGS) entry which is preliminary data.</text>
</comment>
<proteinExistence type="predicted"/>
<protein>
    <recommendedName>
        <fullName evidence="1">Pseudouridine synthase RsuA/RluA-like domain-containing protein</fullName>
    </recommendedName>
</protein>
<dbReference type="GO" id="GO:0003723">
    <property type="term" value="F:RNA binding"/>
    <property type="evidence" value="ECO:0007669"/>
    <property type="project" value="InterPro"/>
</dbReference>
<dbReference type="SUPFAM" id="SSF55120">
    <property type="entry name" value="Pseudouridine synthase"/>
    <property type="match status" value="1"/>
</dbReference>
<dbReference type="AlphaFoldDB" id="A0AAD7UKV2"/>
<gene>
    <name evidence="2" type="ORF">CTAYLR_005660</name>
</gene>
<dbReference type="GO" id="GO:0000455">
    <property type="term" value="P:enzyme-directed rRNA pseudouridine synthesis"/>
    <property type="evidence" value="ECO:0007669"/>
    <property type="project" value="TreeGrafter"/>
</dbReference>
<reference evidence="2" key="1">
    <citation type="submission" date="2023-01" db="EMBL/GenBank/DDBJ databases">
        <title>Metagenome sequencing of chrysophaentin producing Chrysophaeum taylorii.</title>
        <authorList>
            <person name="Davison J."/>
            <person name="Bewley C."/>
        </authorList>
    </citation>
    <scope>NUCLEOTIDE SEQUENCE</scope>
    <source>
        <strain evidence="2">NIES-1699</strain>
    </source>
</reference>
<accession>A0AAD7UKV2</accession>
<evidence type="ECO:0000313" key="2">
    <source>
        <dbReference type="EMBL" id="KAJ8610679.1"/>
    </source>
</evidence>
<organism evidence="2 3">
    <name type="scientific">Chrysophaeum taylorii</name>
    <dbReference type="NCBI Taxonomy" id="2483200"/>
    <lineage>
        <taxon>Eukaryota</taxon>
        <taxon>Sar</taxon>
        <taxon>Stramenopiles</taxon>
        <taxon>Ochrophyta</taxon>
        <taxon>Pelagophyceae</taxon>
        <taxon>Pelagomonadales</taxon>
        <taxon>Pelagomonadaceae</taxon>
        <taxon>Chrysophaeum</taxon>
    </lineage>
</organism>
<dbReference type="PANTHER" id="PTHR21600:SF89">
    <property type="entry name" value="RIBOSOMAL LARGE SUBUNIT PSEUDOURIDINE SYNTHASE A"/>
    <property type="match status" value="1"/>
</dbReference>
<dbReference type="Pfam" id="PF00849">
    <property type="entry name" value="PseudoU_synth_2"/>
    <property type="match status" value="1"/>
</dbReference>
<evidence type="ECO:0000313" key="3">
    <source>
        <dbReference type="Proteomes" id="UP001230188"/>
    </source>
</evidence>
<dbReference type="Gene3D" id="3.30.2350.10">
    <property type="entry name" value="Pseudouridine synthase"/>
    <property type="match status" value="1"/>
</dbReference>
<dbReference type="EMBL" id="JAQMWT010000096">
    <property type="protein sequence ID" value="KAJ8610679.1"/>
    <property type="molecule type" value="Genomic_DNA"/>
</dbReference>
<dbReference type="InterPro" id="IPR020103">
    <property type="entry name" value="PsdUridine_synth_cat_dom_sf"/>
</dbReference>
<dbReference type="GO" id="GO:0009982">
    <property type="term" value="F:pseudouridine synthase activity"/>
    <property type="evidence" value="ECO:0007669"/>
    <property type="project" value="InterPro"/>
</dbReference>
<dbReference type="CDD" id="cd02869">
    <property type="entry name" value="PseudoU_synth_RluA_like"/>
    <property type="match status" value="1"/>
</dbReference>
<dbReference type="PANTHER" id="PTHR21600">
    <property type="entry name" value="MITOCHONDRIAL RNA PSEUDOURIDINE SYNTHASE"/>
    <property type="match status" value="1"/>
</dbReference>
<keyword evidence="3" id="KW-1185">Reference proteome</keyword>
<dbReference type="Proteomes" id="UP001230188">
    <property type="component" value="Unassembled WGS sequence"/>
</dbReference>
<sequence>MYFLLVMTTTTTRVRIERVTGLPVLAMSRSVVVVDKPAELRSVSAFGPTKALLAEHARRVAAGASVESLGREFERASRRERFCAVAADTEGLPAVVRQKAAHLPRTKDRFLKFCKSSLSYEEADAAWNTLREAVRAAEARDGLEESDSVLARIKALFPEACPVHRLDKATSGVLAVALESRAASHLSKQWANREVEKRYDALVDGIVGPDEGVVDLPLLRVDAPRRSGLAARMLVDYHDDPRAKACHTEFKVIRRHRRDSTTHLHLVPRTGRLHQLRAHLAAIGHPILGDDMYGIKKTASRLCLHAKSLDFVDPDSGDRWHIVSPPDWGKNTRPARD</sequence>
<feature type="domain" description="Pseudouridine synthase RsuA/RluA-like" evidence="1">
    <location>
        <begin position="160"/>
        <end position="282"/>
    </location>
</feature>
<dbReference type="InterPro" id="IPR006145">
    <property type="entry name" value="PsdUridine_synth_RsuA/RluA"/>
</dbReference>